<keyword evidence="5 12" id="KW-0732">Signal</keyword>
<dbReference type="GO" id="GO:0000272">
    <property type="term" value="P:polysaccharide catabolic process"/>
    <property type="evidence" value="ECO:0007669"/>
    <property type="project" value="UniProtKB-KW"/>
</dbReference>
<feature type="chain" id="PRO_5002259164" evidence="12">
    <location>
        <begin position="19"/>
        <end position="432"/>
    </location>
</feature>
<evidence type="ECO:0000256" key="6">
    <source>
        <dbReference type="ARBA" id="ARBA00022801"/>
    </source>
</evidence>
<reference evidence="13 14" key="1">
    <citation type="submission" date="2015-01" db="EMBL/GenBank/DDBJ databases">
        <title>The Genome Sequence of Fonsecaea multimorphosa CBS 102226.</title>
        <authorList>
            <consortium name="The Broad Institute Genomics Platform"/>
            <person name="Cuomo C."/>
            <person name="de Hoog S."/>
            <person name="Gorbushina A."/>
            <person name="Stielow B."/>
            <person name="Teixiera M."/>
            <person name="Abouelleil A."/>
            <person name="Chapman S.B."/>
            <person name="Priest M."/>
            <person name="Young S.K."/>
            <person name="Wortman J."/>
            <person name="Nusbaum C."/>
            <person name="Birren B."/>
        </authorList>
    </citation>
    <scope>NUCLEOTIDE SEQUENCE [LARGE SCALE GENOMIC DNA]</scope>
    <source>
        <strain evidence="13 14">CBS 102226</strain>
    </source>
</reference>
<dbReference type="PANTHER" id="PTHR31316">
    <property type="entry name" value="BETA-GLUCOSIDASE-LIKE PROTEIN NCA3, MITOCHONDRIAL-RELATED"/>
    <property type="match status" value="1"/>
</dbReference>
<keyword evidence="10" id="KW-0624">Polysaccharide degradation</keyword>
<dbReference type="AlphaFoldDB" id="A0A0D2H2P2"/>
<dbReference type="Pfam" id="PF03856">
    <property type="entry name" value="SUN"/>
    <property type="match status" value="1"/>
</dbReference>
<dbReference type="GO" id="GO:0009986">
    <property type="term" value="C:cell surface"/>
    <property type="evidence" value="ECO:0007669"/>
    <property type="project" value="TreeGrafter"/>
</dbReference>
<evidence type="ECO:0000256" key="5">
    <source>
        <dbReference type="ARBA" id="ARBA00022729"/>
    </source>
</evidence>
<dbReference type="VEuPathDB" id="FungiDB:Z520_07918"/>
<keyword evidence="3" id="KW-0134">Cell wall</keyword>
<comment type="similarity">
    <text evidence="2">Belongs to the SUN family.</text>
</comment>
<dbReference type="InterPro" id="IPR005556">
    <property type="entry name" value="SUN"/>
</dbReference>
<proteinExistence type="inferred from homology"/>
<keyword evidence="8" id="KW-0326">Glycosidase</keyword>
<evidence type="ECO:0000256" key="9">
    <source>
        <dbReference type="ARBA" id="ARBA00023316"/>
    </source>
</evidence>
<evidence type="ECO:0000256" key="2">
    <source>
        <dbReference type="ARBA" id="ARBA00010579"/>
    </source>
</evidence>
<dbReference type="GO" id="GO:0031505">
    <property type="term" value="P:fungal-type cell wall organization"/>
    <property type="evidence" value="ECO:0007669"/>
    <property type="project" value="TreeGrafter"/>
</dbReference>
<dbReference type="GeneID" id="27713664"/>
<keyword evidence="14" id="KW-1185">Reference proteome</keyword>
<dbReference type="GO" id="GO:0016798">
    <property type="term" value="F:hydrolase activity, acting on glycosyl bonds"/>
    <property type="evidence" value="ECO:0007669"/>
    <property type="project" value="UniProtKB-KW"/>
</dbReference>
<dbReference type="InterPro" id="IPR051526">
    <property type="entry name" value="Beta-Glucosidase_SUN"/>
</dbReference>
<evidence type="ECO:0000256" key="12">
    <source>
        <dbReference type="SAM" id="SignalP"/>
    </source>
</evidence>
<evidence type="ECO:0000256" key="4">
    <source>
        <dbReference type="ARBA" id="ARBA00022525"/>
    </source>
</evidence>
<feature type="region of interest" description="Disordered" evidence="11">
    <location>
        <begin position="74"/>
        <end position="155"/>
    </location>
</feature>
<dbReference type="OrthoDB" id="5339822at2759"/>
<evidence type="ECO:0000256" key="11">
    <source>
        <dbReference type="SAM" id="MobiDB-lite"/>
    </source>
</evidence>
<dbReference type="PANTHER" id="PTHR31316:SF0">
    <property type="entry name" value="SECRETED BETA-GLUCOSIDASE SIM1-RELATED"/>
    <property type="match status" value="1"/>
</dbReference>
<keyword evidence="4" id="KW-0964">Secreted</keyword>
<evidence type="ECO:0000256" key="8">
    <source>
        <dbReference type="ARBA" id="ARBA00023295"/>
    </source>
</evidence>
<evidence type="ECO:0000313" key="14">
    <source>
        <dbReference type="Proteomes" id="UP000053411"/>
    </source>
</evidence>
<evidence type="ECO:0000256" key="10">
    <source>
        <dbReference type="ARBA" id="ARBA00023326"/>
    </source>
</evidence>
<organism evidence="13 14">
    <name type="scientific">Fonsecaea multimorphosa CBS 102226</name>
    <dbReference type="NCBI Taxonomy" id="1442371"/>
    <lineage>
        <taxon>Eukaryota</taxon>
        <taxon>Fungi</taxon>
        <taxon>Dikarya</taxon>
        <taxon>Ascomycota</taxon>
        <taxon>Pezizomycotina</taxon>
        <taxon>Eurotiomycetes</taxon>
        <taxon>Chaetothyriomycetidae</taxon>
        <taxon>Chaetothyriales</taxon>
        <taxon>Herpotrichiellaceae</taxon>
        <taxon>Fonsecaea</taxon>
    </lineage>
</organism>
<feature type="compositionally biased region" description="Low complexity" evidence="11">
    <location>
        <begin position="86"/>
        <end position="155"/>
    </location>
</feature>
<keyword evidence="6" id="KW-0378">Hydrolase</keyword>
<protein>
    <submittedName>
        <fullName evidence="13">Uncharacterized protein</fullName>
    </submittedName>
</protein>
<keyword evidence="9" id="KW-0961">Cell wall biogenesis/degradation</keyword>
<accession>A0A0D2H2P2</accession>
<dbReference type="STRING" id="1442371.A0A0D2H2P2"/>
<evidence type="ECO:0000313" key="13">
    <source>
        <dbReference type="EMBL" id="KIX96140.1"/>
    </source>
</evidence>
<feature type="signal peptide" evidence="12">
    <location>
        <begin position="1"/>
        <end position="18"/>
    </location>
</feature>
<gene>
    <name evidence="13" type="ORF">Z520_07918</name>
</gene>
<dbReference type="RefSeq" id="XP_016630263.1">
    <property type="nucleotide sequence ID" value="XM_016778415.1"/>
</dbReference>
<dbReference type="GO" id="GO:0009277">
    <property type="term" value="C:fungal-type cell wall"/>
    <property type="evidence" value="ECO:0007669"/>
    <property type="project" value="TreeGrafter"/>
</dbReference>
<evidence type="ECO:0000256" key="3">
    <source>
        <dbReference type="ARBA" id="ARBA00022512"/>
    </source>
</evidence>
<dbReference type="EMBL" id="KN848078">
    <property type="protein sequence ID" value="KIX96140.1"/>
    <property type="molecule type" value="Genomic_DNA"/>
</dbReference>
<name>A0A0D2H2P2_9EURO</name>
<evidence type="ECO:0000256" key="1">
    <source>
        <dbReference type="ARBA" id="ARBA00004191"/>
    </source>
</evidence>
<evidence type="ECO:0000256" key="7">
    <source>
        <dbReference type="ARBA" id="ARBA00023277"/>
    </source>
</evidence>
<comment type="subcellular location">
    <subcellularLocation>
        <location evidence="1">Secreted</location>
        <location evidence="1">Cell wall</location>
    </subcellularLocation>
</comment>
<sequence>MRFSSIALTAFAASATLAQPHVHKHRHLHEHKERDVTETAWTAGPTAYVYMLNGQELSPGEVCEGLEDHELKFVDGQDPGVCSQASTTSSTWSSTTTTSTESSTTPSTTTTWSTPASSSPPAEFFQNPSSAASSSPTGSASSSSASAQSSSVSSGGTGITAAFPDGQLDCSTFPSQYGAVALDYLGMGGWAGLQAVTIAGGLVNHIVTGVSGQSCSEGMMCSYACPPGYQKSQWPSTQGATGQSVGGLSCSGGKLHLTNAGLSNNLCIPGVGGVQATNDASGVVAICRTDYPGTESETIPVELQPGETEPLTVPDAATYYEWQGQSTSAQYYLNPIGISAAQGCQWGSPGENLGNYAPINFGVGAKGGVTWLSIFQNSPTTNAQYQGTVELQGNLSGSCKYSNGQYCGATGCNSQGCTVSVISGTATYVISN</sequence>
<keyword evidence="7" id="KW-0119">Carbohydrate metabolism</keyword>
<dbReference type="Proteomes" id="UP000053411">
    <property type="component" value="Unassembled WGS sequence"/>
</dbReference>